<dbReference type="OrthoDB" id="5604580at2"/>
<dbReference type="KEGG" id="frx:F7310_07645"/>
<evidence type="ECO:0008006" key="3">
    <source>
        <dbReference type="Google" id="ProtNLM"/>
    </source>
</evidence>
<dbReference type="PROSITE" id="PS51257">
    <property type="entry name" value="PROKAR_LIPOPROTEIN"/>
    <property type="match status" value="1"/>
</dbReference>
<protein>
    <recommendedName>
        <fullName evidence="3">DUF3568 domain-containing protein</fullName>
    </recommendedName>
</protein>
<accession>A0A1L4BTR4</accession>
<evidence type="ECO:0000313" key="1">
    <source>
        <dbReference type="EMBL" id="API87240.1"/>
    </source>
</evidence>
<dbReference type="RefSeq" id="WP_072712974.1">
    <property type="nucleotide sequence ID" value="NZ_CP016796.1"/>
</dbReference>
<keyword evidence="2" id="KW-1185">Reference proteome</keyword>
<dbReference type="Pfam" id="PF12092">
    <property type="entry name" value="DUF3568"/>
    <property type="match status" value="1"/>
</dbReference>
<reference evidence="1 2" key="1">
    <citation type="journal article" date="2016" name="Appl. Environ. Microbiol.">
        <title>Whole genome relationships among Francisella bacteria of diverse origin define new species and provide specific regions for detection.</title>
        <authorList>
            <person name="Challacombe J.F."/>
            <person name="Petersen J.M."/>
            <person name="Gallegos-Graves V."/>
            <person name="Hodge D."/>
            <person name="Pillai S."/>
            <person name="Kuske C.R."/>
        </authorList>
    </citation>
    <scope>NUCLEOTIDE SEQUENCE [LARGE SCALE GENOMIC DNA]</scope>
    <source>
        <strain evidence="2">TX07-7310</strain>
    </source>
</reference>
<gene>
    <name evidence="1" type="ORF">F7310_07645</name>
</gene>
<dbReference type="InterPro" id="IPR021952">
    <property type="entry name" value="Flpp3-like"/>
</dbReference>
<dbReference type="Proteomes" id="UP000184222">
    <property type="component" value="Chromosome"/>
</dbReference>
<dbReference type="EMBL" id="CP016796">
    <property type="protein sequence ID" value="API87240.1"/>
    <property type="molecule type" value="Genomic_DNA"/>
</dbReference>
<dbReference type="AlphaFoldDB" id="A0A1L4BTR4"/>
<proteinExistence type="predicted"/>
<sequence>MRLIRSKFNVIALTIILAILSGCSTFGGSNFNDGYYTTALNQSFGNVYKASLEALENGQTYDLKGSPYDIRINKKLTNTAVIAAESDSDPTDFVEIAIQKKSQDKTELSIKYGSEGNAIRSSALVSIIQENIKDN</sequence>
<organism evidence="1 2">
    <name type="scientific">Francisella uliginis</name>
    <dbReference type="NCBI Taxonomy" id="573570"/>
    <lineage>
        <taxon>Bacteria</taxon>
        <taxon>Pseudomonadati</taxon>
        <taxon>Pseudomonadota</taxon>
        <taxon>Gammaproteobacteria</taxon>
        <taxon>Thiotrichales</taxon>
        <taxon>Francisellaceae</taxon>
        <taxon>Francisella</taxon>
    </lineage>
</organism>
<evidence type="ECO:0000313" key="2">
    <source>
        <dbReference type="Proteomes" id="UP000184222"/>
    </source>
</evidence>
<name>A0A1L4BTR4_9GAMM</name>